<gene>
    <name evidence="2" type="ORF">GGX14DRAFT_400960</name>
</gene>
<comment type="caution">
    <text evidence="2">The sequence shown here is derived from an EMBL/GenBank/DDBJ whole genome shotgun (WGS) entry which is preliminary data.</text>
</comment>
<evidence type="ECO:0000313" key="3">
    <source>
        <dbReference type="Proteomes" id="UP001219525"/>
    </source>
</evidence>
<name>A0AAD6Y8X5_9AGAR</name>
<dbReference type="EMBL" id="JARJCW010000065">
    <property type="protein sequence ID" value="KAJ7199953.1"/>
    <property type="molecule type" value="Genomic_DNA"/>
</dbReference>
<feature type="region of interest" description="Disordered" evidence="1">
    <location>
        <begin position="311"/>
        <end position="335"/>
    </location>
</feature>
<accession>A0AAD6Y8X5</accession>
<protein>
    <submittedName>
        <fullName evidence="2">Uncharacterized protein</fullName>
    </submittedName>
</protein>
<reference evidence="2" key="1">
    <citation type="submission" date="2023-03" db="EMBL/GenBank/DDBJ databases">
        <title>Massive genome expansion in bonnet fungi (Mycena s.s.) driven by repeated elements and novel gene families across ecological guilds.</title>
        <authorList>
            <consortium name="Lawrence Berkeley National Laboratory"/>
            <person name="Harder C.B."/>
            <person name="Miyauchi S."/>
            <person name="Viragh M."/>
            <person name="Kuo A."/>
            <person name="Thoen E."/>
            <person name="Andreopoulos B."/>
            <person name="Lu D."/>
            <person name="Skrede I."/>
            <person name="Drula E."/>
            <person name="Henrissat B."/>
            <person name="Morin E."/>
            <person name="Kohler A."/>
            <person name="Barry K."/>
            <person name="LaButti K."/>
            <person name="Morin E."/>
            <person name="Salamov A."/>
            <person name="Lipzen A."/>
            <person name="Mereny Z."/>
            <person name="Hegedus B."/>
            <person name="Baldrian P."/>
            <person name="Stursova M."/>
            <person name="Weitz H."/>
            <person name="Taylor A."/>
            <person name="Grigoriev I.V."/>
            <person name="Nagy L.G."/>
            <person name="Martin F."/>
            <person name="Kauserud H."/>
        </authorList>
    </citation>
    <scope>NUCLEOTIDE SEQUENCE</scope>
    <source>
        <strain evidence="2">9144</strain>
    </source>
</reference>
<dbReference type="Proteomes" id="UP001219525">
    <property type="component" value="Unassembled WGS sequence"/>
</dbReference>
<proteinExistence type="predicted"/>
<evidence type="ECO:0000256" key="1">
    <source>
        <dbReference type="SAM" id="MobiDB-lite"/>
    </source>
</evidence>
<evidence type="ECO:0000313" key="2">
    <source>
        <dbReference type="EMBL" id="KAJ7199953.1"/>
    </source>
</evidence>
<sequence length="431" mass="46830">MGGYTTDIRGACKGRVPSERGPSQFTAFKPWLNIDVVKVASGIHMLHPAKSNYNHLDKHCVDSPPWTRADLMPVQLGMGGIWPNLDQACKPEHSYANLRRSAGALRLANRYFVSPLVHFLCGKTSVDGDHQYESPTPSKLGIIPVPGSANAAVRAIQRLATSPRVMTAINLSLACFKNWVMQATPGNDRRIWCHHQTPYKITPFSWQSVFVNLFASVFMFRDNSYDGQFNFNLPSRSVFVNLFASVFMFRDNSYDGQFNFNLPSRSMRKEINAAPLRVRIAQRRGGVQVAGGVAEGAGGVQRVRVACRGRRQPAAGGGDMKTAQAGGHVAGTWRRSRQRADARGLSRCHGRCAEIAVQTAGGGGTQTAGVKCKWRGHAEGTGSANSAGGVKRRARATTQAVRRWCGRRADSVVGLQMAGWHGEGPGGVQTA</sequence>
<keyword evidence="3" id="KW-1185">Reference proteome</keyword>
<organism evidence="2 3">
    <name type="scientific">Mycena pura</name>
    <dbReference type="NCBI Taxonomy" id="153505"/>
    <lineage>
        <taxon>Eukaryota</taxon>
        <taxon>Fungi</taxon>
        <taxon>Dikarya</taxon>
        <taxon>Basidiomycota</taxon>
        <taxon>Agaricomycotina</taxon>
        <taxon>Agaricomycetes</taxon>
        <taxon>Agaricomycetidae</taxon>
        <taxon>Agaricales</taxon>
        <taxon>Marasmiineae</taxon>
        <taxon>Mycenaceae</taxon>
        <taxon>Mycena</taxon>
    </lineage>
</organism>
<dbReference type="AlphaFoldDB" id="A0AAD6Y8X5"/>